<dbReference type="OrthoDB" id="445589at2"/>
<gene>
    <name evidence="10" type="ORF">EL17_02095</name>
</gene>
<keyword evidence="3" id="KW-1003">Cell membrane</keyword>
<evidence type="ECO:0008006" key="12">
    <source>
        <dbReference type="Google" id="ProtNLM"/>
    </source>
</evidence>
<dbReference type="PANTHER" id="PTHR33281">
    <property type="entry name" value="UPF0187 PROTEIN YNEE"/>
    <property type="match status" value="1"/>
</dbReference>
<evidence type="ECO:0000256" key="7">
    <source>
        <dbReference type="ARBA" id="ARBA00023136"/>
    </source>
</evidence>
<dbReference type="GO" id="GO:0005886">
    <property type="term" value="C:plasma membrane"/>
    <property type="evidence" value="ECO:0007669"/>
    <property type="project" value="UniProtKB-SubCell"/>
</dbReference>
<keyword evidence="4 9" id="KW-0812">Transmembrane</keyword>
<dbReference type="Proteomes" id="UP000027821">
    <property type="component" value="Unassembled WGS sequence"/>
</dbReference>
<dbReference type="PANTHER" id="PTHR33281:SF19">
    <property type="entry name" value="VOLTAGE-DEPENDENT ANION CHANNEL-FORMING PROTEIN YNEE"/>
    <property type="match status" value="1"/>
</dbReference>
<proteinExistence type="inferred from homology"/>
<keyword evidence="5 9" id="KW-1133">Transmembrane helix</keyword>
<comment type="subcellular location">
    <subcellularLocation>
        <location evidence="1">Cell membrane</location>
        <topology evidence="1">Multi-pass membrane protein</topology>
    </subcellularLocation>
</comment>
<keyword evidence="11" id="KW-1185">Reference proteome</keyword>
<dbReference type="InterPro" id="IPR044669">
    <property type="entry name" value="YneE/VCCN1/2-like"/>
</dbReference>
<evidence type="ECO:0000256" key="6">
    <source>
        <dbReference type="ARBA" id="ARBA00023065"/>
    </source>
</evidence>
<evidence type="ECO:0000256" key="4">
    <source>
        <dbReference type="ARBA" id="ARBA00022692"/>
    </source>
</evidence>
<evidence type="ECO:0000256" key="3">
    <source>
        <dbReference type="ARBA" id="ARBA00022475"/>
    </source>
</evidence>
<comment type="similarity">
    <text evidence="8">Belongs to the anion channel-forming bestrophin (TC 1.A.46) family.</text>
</comment>
<feature type="transmembrane region" description="Helical" evidence="9">
    <location>
        <begin position="20"/>
        <end position="38"/>
    </location>
</feature>
<dbReference type="GO" id="GO:0005254">
    <property type="term" value="F:chloride channel activity"/>
    <property type="evidence" value="ECO:0007669"/>
    <property type="project" value="InterPro"/>
</dbReference>
<protein>
    <recommendedName>
        <fullName evidence="12">Bestrophin</fullName>
    </recommendedName>
</protein>
<keyword evidence="2" id="KW-0813">Transport</keyword>
<evidence type="ECO:0000313" key="11">
    <source>
        <dbReference type="Proteomes" id="UP000027821"/>
    </source>
</evidence>
<keyword evidence="6" id="KW-0406">Ion transport</keyword>
<evidence type="ECO:0000256" key="8">
    <source>
        <dbReference type="ARBA" id="ARBA00034708"/>
    </source>
</evidence>
<dbReference type="RefSeq" id="WP_035070115.1">
    <property type="nucleotide sequence ID" value="NZ_JMIH01000013.1"/>
</dbReference>
<organism evidence="10 11">
    <name type="scientific">Anditalea andensis</name>
    <dbReference type="NCBI Taxonomy" id="1048983"/>
    <lineage>
        <taxon>Bacteria</taxon>
        <taxon>Pseudomonadati</taxon>
        <taxon>Bacteroidota</taxon>
        <taxon>Cytophagia</taxon>
        <taxon>Cytophagales</taxon>
        <taxon>Cytophagaceae</taxon>
        <taxon>Anditalea</taxon>
    </lineage>
</organism>
<dbReference type="EMBL" id="JMIH01000013">
    <property type="protein sequence ID" value="KEO75353.1"/>
    <property type="molecule type" value="Genomic_DNA"/>
</dbReference>
<evidence type="ECO:0000256" key="9">
    <source>
        <dbReference type="SAM" id="Phobius"/>
    </source>
</evidence>
<dbReference type="eggNOG" id="COG3781">
    <property type="taxonomic scope" value="Bacteria"/>
</dbReference>
<evidence type="ECO:0000256" key="2">
    <source>
        <dbReference type="ARBA" id="ARBA00022448"/>
    </source>
</evidence>
<evidence type="ECO:0000256" key="1">
    <source>
        <dbReference type="ARBA" id="ARBA00004651"/>
    </source>
</evidence>
<dbReference type="AlphaFoldDB" id="A0A074L690"/>
<comment type="caution">
    <text evidence="10">The sequence shown here is derived from an EMBL/GenBank/DDBJ whole genome shotgun (WGS) entry which is preliminary data.</text>
</comment>
<accession>A0A074L690</accession>
<feature type="transmembrane region" description="Helical" evidence="9">
    <location>
        <begin position="229"/>
        <end position="246"/>
    </location>
</feature>
<feature type="transmembrane region" description="Helical" evidence="9">
    <location>
        <begin position="203"/>
        <end position="223"/>
    </location>
</feature>
<evidence type="ECO:0000256" key="5">
    <source>
        <dbReference type="ARBA" id="ARBA00022989"/>
    </source>
</evidence>
<keyword evidence="7 9" id="KW-0472">Membrane</keyword>
<feature type="transmembrane region" description="Helical" evidence="9">
    <location>
        <begin position="44"/>
        <end position="62"/>
    </location>
</feature>
<name>A0A074L690_9BACT</name>
<evidence type="ECO:0000313" key="10">
    <source>
        <dbReference type="EMBL" id="KEO75353.1"/>
    </source>
</evidence>
<dbReference type="Pfam" id="PF25539">
    <property type="entry name" value="Bestrophin_2"/>
    <property type="match status" value="1"/>
</dbReference>
<reference evidence="10 11" key="1">
    <citation type="submission" date="2014-04" db="EMBL/GenBank/DDBJ databases">
        <title>Characterization and application of a salt tolerant electro-active bacterium.</title>
        <authorList>
            <person name="Yang L."/>
            <person name="Wei S."/>
            <person name="Tay Q.X.M."/>
        </authorList>
    </citation>
    <scope>NUCLEOTIDE SEQUENCE [LARGE SCALE GENOMIC DNA]</scope>
    <source>
        <strain evidence="10 11">LY1</strain>
    </source>
</reference>
<sequence>MLLAKKVPVFYLIRKVRYDLMYVIIVAIIVHGLTRQLYPYLPEMPLGIPTFLGTAISVLLSFKMAQSYDRWWEARKIWGAIVNDSRSLVIQLQTFLLKENTEKTIRTMAYRQIAWCYCLGQSLRELDPLANMKTYLSPEDYEKIAKHNNKPLAIMQLNAEEMKKFRKANEIDGFTHMQINSTLSRLIDSMGMAERINNTIFPVTYKMFLHFSIYIFVIILSIALRNVDIYYEIPLLVALSLVFFLLEKTATHLQDPFMNRPSDISVTSIARTIEINIKQLIGEKDIPPPIAPEKFYIM</sequence>